<organism evidence="1 2">
    <name type="scientific">Clonorchis sinensis</name>
    <name type="common">Chinese liver fluke</name>
    <dbReference type="NCBI Taxonomy" id="79923"/>
    <lineage>
        <taxon>Eukaryota</taxon>
        <taxon>Metazoa</taxon>
        <taxon>Spiralia</taxon>
        <taxon>Lophotrochozoa</taxon>
        <taxon>Platyhelminthes</taxon>
        <taxon>Trematoda</taxon>
        <taxon>Digenea</taxon>
        <taxon>Opisthorchiida</taxon>
        <taxon>Opisthorchiata</taxon>
        <taxon>Opisthorchiidae</taxon>
        <taxon>Clonorchis</taxon>
    </lineage>
</organism>
<sequence>MKKLRMRKLTVQPELPIDLGSALPNDRLKKLRVWGVGMTQVWRYIIDVAILKETGSAEQEDIGNLVPTFLLGRLPGENGFMINGLMSDPESCGINSTLTSQRLRLTLKIEVSSRYVSMLCSAEDGEKELHVKALRYMSKFTLRLLSITSSFFCRDLDRCSYFENSIVEQIIRFSKTSDTSNFVEHYSGCTLSTDLIVDRELGFHFAKISVTFDNLQKGAARNRSLQLETKLHAHKAVILSVLVCSIQSLTMYRCNLDR</sequence>
<dbReference type="Proteomes" id="UP000008909">
    <property type="component" value="Unassembled WGS sequence"/>
</dbReference>
<protein>
    <submittedName>
        <fullName evidence="1">Uncharacterized protein</fullName>
    </submittedName>
</protein>
<reference evidence="1" key="1">
    <citation type="journal article" date="2011" name="Genome Biol.">
        <title>The draft genome of the carcinogenic human liver fluke Clonorchis sinensis.</title>
        <authorList>
            <person name="Wang X."/>
            <person name="Chen W."/>
            <person name="Huang Y."/>
            <person name="Sun J."/>
            <person name="Men J."/>
            <person name="Liu H."/>
            <person name="Luo F."/>
            <person name="Guo L."/>
            <person name="Lv X."/>
            <person name="Deng C."/>
            <person name="Zhou C."/>
            <person name="Fan Y."/>
            <person name="Li X."/>
            <person name="Huang L."/>
            <person name="Hu Y."/>
            <person name="Liang C."/>
            <person name="Hu X."/>
            <person name="Xu J."/>
            <person name="Yu X."/>
        </authorList>
    </citation>
    <scope>NUCLEOTIDE SEQUENCE [LARGE SCALE GENOMIC DNA]</scope>
    <source>
        <strain evidence="1">Henan</strain>
    </source>
</reference>
<keyword evidence="2" id="KW-1185">Reference proteome</keyword>
<reference key="2">
    <citation type="submission" date="2011-10" db="EMBL/GenBank/DDBJ databases">
        <title>The genome and transcriptome sequence of Clonorchis sinensis provide insights into the carcinogenic liver fluke.</title>
        <authorList>
            <person name="Wang X."/>
            <person name="Huang Y."/>
            <person name="Chen W."/>
            <person name="Liu H."/>
            <person name="Guo L."/>
            <person name="Chen Y."/>
            <person name="Luo F."/>
            <person name="Zhou W."/>
            <person name="Sun J."/>
            <person name="Mao Q."/>
            <person name="Liang P."/>
            <person name="Zhou C."/>
            <person name="Tian Y."/>
            <person name="Men J."/>
            <person name="Lv X."/>
            <person name="Huang L."/>
            <person name="Zhou J."/>
            <person name="Hu Y."/>
            <person name="Li R."/>
            <person name="Zhang F."/>
            <person name="Lei H."/>
            <person name="Li X."/>
            <person name="Hu X."/>
            <person name="Liang C."/>
            <person name="Xu J."/>
            <person name="Wu Z."/>
            <person name="Yu X."/>
        </authorList>
    </citation>
    <scope>NUCLEOTIDE SEQUENCE</scope>
    <source>
        <strain>Henan</strain>
    </source>
</reference>
<evidence type="ECO:0000313" key="2">
    <source>
        <dbReference type="Proteomes" id="UP000008909"/>
    </source>
</evidence>
<gene>
    <name evidence="1" type="ORF">CLF_102726</name>
</gene>
<accession>G7Y8F3</accession>
<proteinExistence type="predicted"/>
<dbReference type="EMBL" id="DF142942">
    <property type="protein sequence ID" value="GAA49238.1"/>
    <property type="molecule type" value="Genomic_DNA"/>
</dbReference>
<evidence type="ECO:0000313" key="1">
    <source>
        <dbReference type="EMBL" id="GAA49238.1"/>
    </source>
</evidence>
<name>G7Y8F3_CLOSI</name>
<dbReference type="AlphaFoldDB" id="G7Y8F3"/>